<name>A0ABU3M3G6_9ACTN</name>
<proteinExistence type="predicted"/>
<sequence length="165" mass="17269">MRALPTRPQRLALGIAVLTAAALGTVSASAAQSSGTTSTDIEPPSSGAAFAVAYHPTGNAPDDVNEANDDFAACMRDQGETTFPDFHATTDEEGRVRLEVKSTAGKDFDPTSKSYEKALKSCAPILKKAGITFPNPADLPKLPTPARPGEPGDELPSLHEHIEKA</sequence>
<feature type="compositionally biased region" description="Basic and acidic residues" evidence="1">
    <location>
        <begin position="156"/>
        <end position="165"/>
    </location>
</feature>
<organism evidence="3 4">
    <name type="scientific">Streptomyces justiciae</name>
    <dbReference type="NCBI Taxonomy" id="2780140"/>
    <lineage>
        <taxon>Bacteria</taxon>
        <taxon>Bacillati</taxon>
        <taxon>Actinomycetota</taxon>
        <taxon>Actinomycetes</taxon>
        <taxon>Kitasatosporales</taxon>
        <taxon>Streptomycetaceae</taxon>
        <taxon>Streptomyces</taxon>
    </lineage>
</organism>
<evidence type="ECO:0000313" key="4">
    <source>
        <dbReference type="Proteomes" id="UP001257948"/>
    </source>
</evidence>
<dbReference type="Proteomes" id="UP001257948">
    <property type="component" value="Unassembled WGS sequence"/>
</dbReference>
<evidence type="ECO:0000256" key="1">
    <source>
        <dbReference type="SAM" id="MobiDB-lite"/>
    </source>
</evidence>
<feature type="signal peptide" evidence="2">
    <location>
        <begin position="1"/>
        <end position="30"/>
    </location>
</feature>
<accession>A0ABU3M3G6</accession>
<keyword evidence="2" id="KW-0732">Signal</keyword>
<dbReference type="EMBL" id="JAVTLL010000031">
    <property type="protein sequence ID" value="MDT7846032.1"/>
    <property type="molecule type" value="Genomic_DNA"/>
</dbReference>
<evidence type="ECO:0000313" key="3">
    <source>
        <dbReference type="EMBL" id="MDT7846032.1"/>
    </source>
</evidence>
<evidence type="ECO:0000256" key="2">
    <source>
        <dbReference type="SAM" id="SignalP"/>
    </source>
</evidence>
<feature type="region of interest" description="Disordered" evidence="1">
    <location>
        <begin position="133"/>
        <end position="165"/>
    </location>
</feature>
<feature type="chain" id="PRO_5046118221" description="Secreted protein" evidence="2">
    <location>
        <begin position="31"/>
        <end position="165"/>
    </location>
</feature>
<keyword evidence="4" id="KW-1185">Reference proteome</keyword>
<gene>
    <name evidence="3" type="ORF">RQC66_35490</name>
</gene>
<comment type="caution">
    <text evidence="3">The sequence shown here is derived from an EMBL/GenBank/DDBJ whole genome shotgun (WGS) entry which is preliminary data.</text>
</comment>
<reference evidence="4" key="1">
    <citation type="submission" date="2023-07" db="EMBL/GenBank/DDBJ databases">
        <title>Draft genome sequence of the endophytic actinobacterium Streptomyces justiciae WPN32, a potential antibiotic producer.</title>
        <authorList>
            <person name="Yasawong M."/>
            <person name="Pana W."/>
            <person name="Ganta P."/>
            <person name="Santapan N."/>
            <person name="Songngamsuk T."/>
            <person name="Phatcharaharikarn M."/>
            <person name="Kerdtoob S."/>
            <person name="Nantapong N."/>
        </authorList>
    </citation>
    <scope>NUCLEOTIDE SEQUENCE [LARGE SCALE GENOMIC DNA]</scope>
    <source>
        <strain evidence="4">WPN32</strain>
    </source>
</reference>
<evidence type="ECO:0008006" key="5">
    <source>
        <dbReference type="Google" id="ProtNLM"/>
    </source>
</evidence>
<dbReference type="RefSeq" id="WP_314206468.1">
    <property type="nucleotide sequence ID" value="NZ_JAVTLL010000031.1"/>
</dbReference>
<protein>
    <recommendedName>
        <fullName evidence="5">Secreted protein</fullName>
    </recommendedName>
</protein>